<sequence length="110" mass="12469">MEIPRFEIKCNESVGRITNIQVKRDEERVDLDFTGAVETVNVEPMRNNCEFLSTYDCESLGWVASVLDTINILYESPLSTSCEVKYGSGKGCKADIKDSKVAYFQKYIQP</sequence>
<dbReference type="AlphaFoldDB" id="A0A2W1BMP0"/>
<name>A0A2W1BMP0_HELAM</name>
<evidence type="ECO:0000313" key="2">
    <source>
        <dbReference type="Proteomes" id="UP000249218"/>
    </source>
</evidence>
<organism evidence="1 2">
    <name type="scientific">Helicoverpa armigera</name>
    <name type="common">Cotton bollworm</name>
    <name type="synonym">Heliothis armigera</name>
    <dbReference type="NCBI Taxonomy" id="29058"/>
    <lineage>
        <taxon>Eukaryota</taxon>
        <taxon>Metazoa</taxon>
        <taxon>Ecdysozoa</taxon>
        <taxon>Arthropoda</taxon>
        <taxon>Hexapoda</taxon>
        <taxon>Insecta</taxon>
        <taxon>Pterygota</taxon>
        <taxon>Neoptera</taxon>
        <taxon>Endopterygota</taxon>
        <taxon>Lepidoptera</taxon>
        <taxon>Glossata</taxon>
        <taxon>Ditrysia</taxon>
        <taxon>Noctuoidea</taxon>
        <taxon>Noctuidae</taxon>
        <taxon>Heliothinae</taxon>
        <taxon>Helicoverpa</taxon>
    </lineage>
</organism>
<protein>
    <submittedName>
        <fullName evidence="1">Uncharacterized protein</fullName>
    </submittedName>
</protein>
<accession>A0A2W1BMP0</accession>
<dbReference type="Proteomes" id="UP000249218">
    <property type="component" value="Unassembled WGS sequence"/>
</dbReference>
<keyword evidence="2" id="KW-1185">Reference proteome</keyword>
<evidence type="ECO:0000313" key="1">
    <source>
        <dbReference type="EMBL" id="PZC72953.1"/>
    </source>
</evidence>
<reference evidence="1 2" key="1">
    <citation type="journal article" date="2017" name="BMC Biol.">
        <title>Genomic innovations, transcriptional plasticity and gene loss underlying the evolution and divergence of two highly polyphagous and invasive Helicoverpa pest species.</title>
        <authorList>
            <person name="Pearce S.L."/>
            <person name="Clarke D.F."/>
            <person name="East P.D."/>
            <person name="Elfekih S."/>
            <person name="Gordon K.H."/>
            <person name="Jermiin L.S."/>
            <person name="McGaughran A."/>
            <person name="Oakeshott J.G."/>
            <person name="Papanikolaou A."/>
            <person name="Perera O.P."/>
            <person name="Rane R.V."/>
            <person name="Richards S."/>
            <person name="Tay W.T."/>
            <person name="Walsh T.K."/>
            <person name="Anderson A."/>
            <person name="Anderson C.J."/>
            <person name="Asgari S."/>
            <person name="Board P.G."/>
            <person name="Bretschneider A."/>
            <person name="Campbell P.M."/>
            <person name="Chertemps T."/>
            <person name="Christeller J.T."/>
            <person name="Coppin C.W."/>
            <person name="Downes S.J."/>
            <person name="Duan G."/>
            <person name="Farnsworth C.A."/>
            <person name="Good R.T."/>
            <person name="Han L.B."/>
            <person name="Han Y.C."/>
            <person name="Hatje K."/>
            <person name="Horne I."/>
            <person name="Huang Y.P."/>
            <person name="Hughes D.S."/>
            <person name="Jacquin-Joly E."/>
            <person name="James W."/>
            <person name="Jhangiani S."/>
            <person name="Kollmar M."/>
            <person name="Kuwar S.S."/>
            <person name="Li S."/>
            <person name="Liu N.Y."/>
            <person name="Maibeche M.T."/>
            <person name="Miller J.R."/>
            <person name="Montagne N."/>
            <person name="Perry T."/>
            <person name="Qu J."/>
            <person name="Song S.V."/>
            <person name="Sutton G.G."/>
            <person name="Vogel H."/>
            <person name="Walenz B.P."/>
            <person name="Xu W."/>
            <person name="Zhang H.J."/>
            <person name="Zou Z."/>
            <person name="Batterham P."/>
            <person name="Edwards O.R."/>
            <person name="Feyereisen R."/>
            <person name="Gibbs R.A."/>
            <person name="Heckel D.G."/>
            <person name="McGrath A."/>
            <person name="Robin C."/>
            <person name="Scherer S.E."/>
            <person name="Worley K.C."/>
            <person name="Wu Y.D."/>
        </authorList>
    </citation>
    <scope>NUCLEOTIDE SEQUENCE [LARGE SCALE GENOMIC DNA]</scope>
    <source>
        <strain evidence="1">Harm_GR_Male_#8</strain>
        <tissue evidence="1">Whole organism</tissue>
    </source>
</reference>
<dbReference type="EMBL" id="KZ150140">
    <property type="protein sequence ID" value="PZC72953.1"/>
    <property type="molecule type" value="Genomic_DNA"/>
</dbReference>
<proteinExistence type="predicted"/>
<gene>
    <name evidence="1" type="primary">HaOG210325</name>
    <name evidence="1" type="ORF">B5X24_HaOG210325</name>
</gene>